<dbReference type="PANTHER" id="PTHR43591:SF24">
    <property type="entry name" value="2-METHOXY-6-POLYPRENYL-1,4-BENZOQUINOL METHYLASE, MITOCHONDRIAL"/>
    <property type="match status" value="1"/>
</dbReference>
<dbReference type="CDD" id="cd02440">
    <property type="entry name" value="AdoMet_MTases"/>
    <property type="match status" value="1"/>
</dbReference>
<dbReference type="NCBIfam" id="TIGR01934">
    <property type="entry name" value="MenG_MenH_UbiE"/>
    <property type="match status" value="1"/>
</dbReference>
<dbReference type="EC" id="2.1.1.201" evidence="6"/>
<comment type="similarity">
    <text evidence="6">Belongs to the class I-like SAM-binding methyltransferase superfamily. MenG/UbiE family.</text>
</comment>
<feature type="binding site" evidence="6">
    <location>
        <position position="96"/>
    </location>
    <ligand>
        <name>S-adenosyl-L-methionine</name>
        <dbReference type="ChEBI" id="CHEBI:59789"/>
    </ligand>
</feature>
<gene>
    <name evidence="6 7" type="primary">ubiE</name>
    <name evidence="7" type="ordered locus">BVAF_624</name>
</gene>
<dbReference type="EMBL" id="CP002189">
    <property type="protein sequence ID" value="ADV33995.1"/>
    <property type="molecule type" value="Genomic_DNA"/>
</dbReference>
<dbReference type="PROSITE" id="PS01183">
    <property type="entry name" value="UBIE_1"/>
    <property type="match status" value="1"/>
</dbReference>
<evidence type="ECO:0000313" key="7">
    <source>
        <dbReference type="EMBL" id="ADV33995.1"/>
    </source>
</evidence>
<accession>E8Q7A0</accession>
<proteinExistence type="inferred from homology"/>
<organism evidence="7 8">
    <name type="scientific">Blochmanniella vafra (strain BVAF)</name>
    <dbReference type="NCBI Taxonomy" id="859654"/>
    <lineage>
        <taxon>Bacteria</taxon>
        <taxon>Pseudomonadati</taxon>
        <taxon>Pseudomonadota</taxon>
        <taxon>Gammaproteobacteria</taxon>
        <taxon>Enterobacterales</taxon>
        <taxon>Enterobacteriaceae</taxon>
        <taxon>ant endosymbionts</taxon>
        <taxon>Candidatus Blochmanniella</taxon>
    </lineage>
</organism>
<dbReference type="Gene3D" id="3.40.50.150">
    <property type="entry name" value="Vaccinia Virus protein VP39"/>
    <property type="match status" value="1"/>
</dbReference>
<evidence type="ECO:0000256" key="3">
    <source>
        <dbReference type="ARBA" id="ARBA00022679"/>
    </source>
</evidence>
<dbReference type="UniPathway" id="UPA00079">
    <property type="reaction ID" value="UER00169"/>
</dbReference>
<comment type="catalytic activity">
    <reaction evidence="6">
        <text>a 2-demethylmenaquinol + S-adenosyl-L-methionine = a menaquinol + S-adenosyl-L-homocysteine + H(+)</text>
        <dbReference type="Rhea" id="RHEA:42640"/>
        <dbReference type="Rhea" id="RHEA-COMP:9539"/>
        <dbReference type="Rhea" id="RHEA-COMP:9563"/>
        <dbReference type="ChEBI" id="CHEBI:15378"/>
        <dbReference type="ChEBI" id="CHEBI:18151"/>
        <dbReference type="ChEBI" id="CHEBI:55437"/>
        <dbReference type="ChEBI" id="CHEBI:57856"/>
        <dbReference type="ChEBI" id="CHEBI:59789"/>
        <dbReference type="EC" id="2.1.1.163"/>
    </reaction>
</comment>
<evidence type="ECO:0000256" key="4">
    <source>
        <dbReference type="ARBA" id="ARBA00022688"/>
    </source>
</evidence>
<keyword evidence="3 6" id="KW-0808">Transferase</keyword>
<comment type="pathway">
    <text evidence="6">Quinol/quinone metabolism; menaquinone biosynthesis; menaquinol from 1,4-dihydroxy-2-naphthoate: step 2/2.</text>
</comment>
<dbReference type="InterPro" id="IPR029063">
    <property type="entry name" value="SAM-dependent_MTases_sf"/>
</dbReference>
<dbReference type="GO" id="GO:0008425">
    <property type="term" value="F:2-methoxy-6-polyprenyl-1,4-benzoquinol methyltransferase activity"/>
    <property type="evidence" value="ECO:0007669"/>
    <property type="project" value="UniProtKB-UniRule"/>
</dbReference>
<evidence type="ECO:0000256" key="1">
    <source>
        <dbReference type="ARBA" id="ARBA00022428"/>
    </source>
</evidence>
<feature type="binding site" evidence="6">
    <location>
        <position position="141"/>
    </location>
    <ligand>
        <name>S-adenosyl-L-methionine</name>
        <dbReference type="ChEBI" id="CHEBI:59789"/>
    </ligand>
</feature>
<dbReference type="KEGG" id="bva:BVAF_624"/>
<dbReference type="PANTHER" id="PTHR43591">
    <property type="entry name" value="METHYLTRANSFERASE"/>
    <property type="match status" value="1"/>
</dbReference>
<dbReference type="HAMAP" id="MF_01813">
    <property type="entry name" value="MenG_UbiE_methyltr"/>
    <property type="match status" value="1"/>
</dbReference>
<comment type="catalytic activity">
    <reaction evidence="6">
        <text>a 2-methoxy-6-(all-trans-polyprenyl)benzene-1,4-diol + S-adenosyl-L-methionine = a 5-methoxy-2-methyl-3-(all-trans-polyprenyl)benzene-1,4-diol + S-adenosyl-L-homocysteine + H(+)</text>
        <dbReference type="Rhea" id="RHEA:28286"/>
        <dbReference type="Rhea" id="RHEA-COMP:10858"/>
        <dbReference type="Rhea" id="RHEA-COMP:10859"/>
        <dbReference type="ChEBI" id="CHEBI:15378"/>
        <dbReference type="ChEBI" id="CHEBI:57856"/>
        <dbReference type="ChEBI" id="CHEBI:59789"/>
        <dbReference type="ChEBI" id="CHEBI:84166"/>
        <dbReference type="ChEBI" id="CHEBI:84167"/>
        <dbReference type="EC" id="2.1.1.201"/>
    </reaction>
</comment>
<dbReference type="NCBIfam" id="NF001244">
    <property type="entry name" value="PRK00216.1-5"/>
    <property type="match status" value="1"/>
</dbReference>
<keyword evidence="7" id="KW-0830">Ubiquinone</keyword>
<dbReference type="EC" id="2.1.1.163" evidence="6"/>
<keyword evidence="1 6" id="KW-0474">Menaquinone biosynthesis</keyword>
<dbReference type="GO" id="GO:0043770">
    <property type="term" value="F:demethylmenaquinone methyltransferase activity"/>
    <property type="evidence" value="ECO:0007669"/>
    <property type="project" value="UniProtKB-UniRule"/>
</dbReference>
<dbReference type="HOGENOM" id="CLU_037990_0_0_6"/>
<dbReference type="UniPathway" id="UPA00232"/>
<dbReference type="SUPFAM" id="SSF53335">
    <property type="entry name" value="S-adenosyl-L-methionine-dependent methyltransferases"/>
    <property type="match status" value="1"/>
</dbReference>
<sequence length="251" mass="28493">MKNKHKDDTTHFGFQNVNKHIKSYLVNAIFKTIATKYDLMNDCMSFGIHRLWKHFLICQSEIFYGCKVLDLAGGTGDLSILFSKLVGQTGIVVLLDNNTEMLKIGRKKLRNLGILNNVQYIQADAEALPFANNTFHRIAVSFGLRNFTNKSAALLEMYRVLNPGGKLLILDFGVPIFKLLSVLYDLYSFHVIPKIGAIIAKDMKSYQYLIESIRMHPDQETLKTMIANTGFQDIKYINMTGGIAVLHYAYK</sequence>
<reference evidence="7 8" key="1">
    <citation type="journal article" date="2010" name="BMC Genomics">
        <title>Unprecedented loss of ammonia assimilation capability in a urease-encoding bacterial mutualist.</title>
        <authorList>
            <person name="Williams L.E."/>
            <person name="Wernegreen J.J."/>
        </authorList>
    </citation>
    <scope>NUCLEOTIDE SEQUENCE [LARGE SCALE GENOMIC DNA]</scope>
    <source>
        <strain evidence="7 8">BVAF</strain>
    </source>
</reference>
<dbReference type="OrthoDB" id="9808140at2"/>
<feature type="binding site" evidence="6">
    <location>
        <position position="75"/>
    </location>
    <ligand>
        <name>S-adenosyl-L-methionine</name>
        <dbReference type="ChEBI" id="CHEBI:59789"/>
    </ligand>
</feature>
<dbReference type="RefSeq" id="WP_013516920.1">
    <property type="nucleotide sequence ID" value="NC_014909.2"/>
</dbReference>
<feature type="binding site" evidence="6">
    <location>
        <begin position="124"/>
        <end position="125"/>
    </location>
    <ligand>
        <name>S-adenosyl-L-methionine</name>
        <dbReference type="ChEBI" id="CHEBI:59789"/>
    </ligand>
</feature>
<protein>
    <recommendedName>
        <fullName evidence="6">Ubiquinone/menaquinone biosynthesis C-methyltransferase UbiE</fullName>
        <ecNumber evidence="6">2.1.1.163</ecNumber>
        <ecNumber evidence="6">2.1.1.201</ecNumber>
    </recommendedName>
    <alternativeName>
        <fullName evidence="6">2-methoxy-6-polyprenyl-1,4-benzoquinol methylase</fullName>
    </alternativeName>
    <alternativeName>
        <fullName evidence="6">Demethylmenaquinone methyltransferase</fullName>
    </alternativeName>
</protein>
<dbReference type="InterPro" id="IPR004033">
    <property type="entry name" value="UbiE/COQ5_MeTrFase"/>
</dbReference>
<evidence type="ECO:0000256" key="5">
    <source>
        <dbReference type="ARBA" id="ARBA00022691"/>
    </source>
</evidence>
<evidence type="ECO:0000256" key="6">
    <source>
        <dbReference type="HAMAP-Rule" id="MF_01813"/>
    </source>
</evidence>
<comment type="pathway">
    <text evidence="6">Cofactor biosynthesis; ubiquinone biosynthesis.</text>
</comment>
<dbReference type="GO" id="GO:0009060">
    <property type="term" value="P:aerobic respiration"/>
    <property type="evidence" value="ECO:0007669"/>
    <property type="project" value="UniProtKB-UniRule"/>
</dbReference>
<dbReference type="GO" id="GO:0009234">
    <property type="term" value="P:menaquinone biosynthetic process"/>
    <property type="evidence" value="ECO:0007669"/>
    <property type="project" value="UniProtKB-UniRule"/>
</dbReference>
<name>E8Q7A0_BLOVB</name>
<keyword evidence="8" id="KW-1185">Reference proteome</keyword>
<evidence type="ECO:0000313" key="8">
    <source>
        <dbReference type="Proteomes" id="UP000007464"/>
    </source>
</evidence>
<dbReference type="AlphaFoldDB" id="E8Q7A0"/>
<dbReference type="InterPro" id="IPR023576">
    <property type="entry name" value="UbiE/COQ5_MeTrFase_CS"/>
</dbReference>
<keyword evidence="4 6" id="KW-0831">Ubiquinone biosynthesis</keyword>
<dbReference type="PROSITE" id="PS51608">
    <property type="entry name" value="SAM_MT_UBIE"/>
    <property type="match status" value="1"/>
</dbReference>
<comment type="function">
    <text evidence="6">Methyltransferase required for the conversion of demethylmenaquinol (DMKH2) to menaquinol (MKH2) and the conversion of 2-polyprenyl-6-methoxy-1,4-benzoquinol (DDMQH2) to 2-polyprenyl-3-methyl-6-methoxy-1,4-benzoquinol (DMQH2).</text>
</comment>
<evidence type="ECO:0000256" key="2">
    <source>
        <dbReference type="ARBA" id="ARBA00022603"/>
    </source>
</evidence>
<dbReference type="GO" id="GO:0032259">
    <property type="term" value="P:methylation"/>
    <property type="evidence" value="ECO:0007669"/>
    <property type="project" value="UniProtKB-KW"/>
</dbReference>
<keyword evidence="5 6" id="KW-0949">S-adenosyl-L-methionine</keyword>
<dbReference type="STRING" id="859654.BVAF_624"/>
<dbReference type="Proteomes" id="UP000007464">
    <property type="component" value="Chromosome"/>
</dbReference>
<dbReference type="Pfam" id="PF01209">
    <property type="entry name" value="Ubie_methyltran"/>
    <property type="match status" value="1"/>
</dbReference>
<keyword evidence="2 6" id="KW-0489">Methyltransferase</keyword>